<feature type="region of interest" description="Disordered" evidence="1">
    <location>
        <begin position="1"/>
        <end position="41"/>
    </location>
</feature>
<proteinExistence type="predicted"/>
<dbReference type="OrthoDB" id="2500538at2759"/>
<reference evidence="3 4" key="3">
    <citation type="journal article" date="2017" name="G3 (Bethesda)">
        <title>Comparative analysis highlights variable genome content of wheat rusts and divergence of the mating loci.</title>
        <authorList>
            <person name="Cuomo C.A."/>
            <person name="Bakkeren G."/>
            <person name="Khalil H.B."/>
            <person name="Panwar V."/>
            <person name="Joly D."/>
            <person name="Linning R."/>
            <person name="Sakthikumar S."/>
            <person name="Song X."/>
            <person name="Adiconis X."/>
            <person name="Fan L."/>
            <person name="Goldberg J.M."/>
            <person name="Levin J.Z."/>
            <person name="Young S."/>
            <person name="Zeng Q."/>
            <person name="Anikster Y."/>
            <person name="Bruce M."/>
            <person name="Wang M."/>
            <person name="Yin C."/>
            <person name="McCallum B."/>
            <person name="Szabo L.J."/>
            <person name="Hulbert S."/>
            <person name="Chen X."/>
            <person name="Fellers J.P."/>
        </authorList>
    </citation>
    <scope>NUCLEOTIDE SEQUENCE</scope>
    <source>
        <strain evidence="4">Isolate 1-1 / race 1 (BBBD)</strain>
        <strain evidence="3">isolate 1-1 / race 1 (BBBD)</strain>
    </source>
</reference>
<sequence>MVNKLRNEGAQEDTEEQTLNHDTDGSMSAKTETEENEGSLVGESRYQYNKGLILGANPPKDIIIITITIKIRAMCNRPGRYGKHVSKLPDIFLALVVLLDQVLKMTTSSSTQIAALDDPPIR</sequence>
<reference evidence="2" key="2">
    <citation type="submission" date="2016-05" db="EMBL/GenBank/DDBJ databases">
        <title>Comparative analysis highlights variable genome content of wheat rusts and divergence of the mating loci.</title>
        <authorList>
            <person name="Cuomo C.A."/>
            <person name="Bakkeren G."/>
            <person name="Szabo L."/>
            <person name="Khalil H."/>
            <person name="Joly D."/>
            <person name="Goldberg J."/>
            <person name="Young S."/>
            <person name="Zeng Q."/>
            <person name="Fellers J."/>
        </authorList>
    </citation>
    <scope>NUCLEOTIDE SEQUENCE [LARGE SCALE GENOMIC DNA]</scope>
    <source>
        <strain evidence="2">1-1 BBBD Race 1</strain>
    </source>
</reference>
<dbReference type="EnsemblFungi" id="PTTG_08866-t43_1">
    <property type="protein sequence ID" value="PTTG_08866-t43_1-p1"/>
    <property type="gene ID" value="PTTG_08866"/>
</dbReference>
<dbReference type="VEuPathDB" id="FungiDB:PTTG_08866"/>
<reference evidence="2" key="1">
    <citation type="submission" date="2009-11" db="EMBL/GenBank/DDBJ databases">
        <authorList>
            <consortium name="The Broad Institute Genome Sequencing Platform"/>
            <person name="Ward D."/>
            <person name="Feldgarden M."/>
            <person name="Earl A."/>
            <person name="Young S.K."/>
            <person name="Zeng Q."/>
            <person name="Koehrsen M."/>
            <person name="Alvarado L."/>
            <person name="Berlin A."/>
            <person name="Bochicchio J."/>
            <person name="Borenstein D."/>
            <person name="Chapman S.B."/>
            <person name="Chen Z."/>
            <person name="Engels R."/>
            <person name="Freedman E."/>
            <person name="Gellesch M."/>
            <person name="Goldberg J."/>
            <person name="Griggs A."/>
            <person name="Gujja S."/>
            <person name="Heilman E."/>
            <person name="Heiman D."/>
            <person name="Hepburn T."/>
            <person name="Howarth C."/>
            <person name="Jen D."/>
            <person name="Larson L."/>
            <person name="Lewis B."/>
            <person name="Mehta T."/>
            <person name="Park D."/>
            <person name="Pearson M."/>
            <person name="Roberts A."/>
            <person name="Saif S."/>
            <person name="Shea T."/>
            <person name="Shenoy N."/>
            <person name="Sisk P."/>
            <person name="Stolte C."/>
            <person name="Sykes S."/>
            <person name="Thomson T."/>
            <person name="Walk T."/>
            <person name="White J."/>
            <person name="Yandava C."/>
            <person name="Izard J."/>
            <person name="Baranova O.V."/>
            <person name="Blanton J.M."/>
            <person name="Tanner A.C."/>
            <person name="Dewhirst F.E."/>
            <person name="Haas B."/>
            <person name="Nusbaum C."/>
            <person name="Birren B."/>
        </authorList>
    </citation>
    <scope>NUCLEOTIDE SEQUENCE [LARGE SCALE GENOMIC DNA]</scope>
    <source>
        <strain evidence="2">1-1 BBBD Race 1</strain>
    </source>
</reference>
<dbReference type="EMBL" id="ADAS02000309">
    <property type="protein sequence ID" value="OAV87699.1"/>
    <property type="molecule type" value="Genomic_DNA"/>
</dbReference>
<evidence type="ECO:0000313" key="3">
    <source>
        <dbReference type="EnsemblFungi" id="PTTG_08866-t43_1-p1"/>
    </source>
</evidence>
<protein>
    <submittedName>
        <fullName evidence="2 3">Uncharacterized protein</fullName>
    </submittedName>
</protein>
<organism evidence="2">
    <name type="scientific">Puccinia triticina (isolate 1-1 / race 1 (BBBD))</name>
    <name type="common">Brown leaf rust fungus</name>
    <dbReference type="NCBI Taxonomy" id="630390"/>
    <lineage>
        <taxon>Eukaryota</taxon>
        <taxon>Fungi</taxon>
        <taxon>Dikarya</taxon>
        <taxon>Basidiomycota</taxon>
        <taxon>Pucciniomycotina</taxon>
        <taxon>Pucciniomycetes</taxon>
        <taxon>Pucciniales</taxon>
        <taxon>Pucciniaceae</taxon>
        <taxon>Puccinia</taxon>
    </lineage>
</organism>
<dbReference type="AlphaFoldDB" id="A0A0C4F6U2"/>
<accession>A0A0C4F6U2</accession>
<gene>
    <name evidence="2" type="ORF">PTTG_08866</name>
</gene>
<evidence type="ECO:0000256" key="1">
    <source>
        <dbReference type="SAM" id="MobiDB-lite"/>
    </source>
</evidence>
<reference evidence="3" key="4">
    <citation type="submission" date="2025-05" db="UniProtKB">
        <authorList>
            <consortium name="EnsemblFungi"/>
        </authorList>
    </citation>
    <scope>IDENTIFICATION</scope>
    <source>
        <strain evidence="3">isolate 1-1 / race 1 (BBBD)</strain>
    </source>
</reference>
<name>A0A0C4F6U2_PUCT1</name>
<evidence type="ECO:0000313" key="2">
    <source>
        <dbReference type="EMBL" id="OAV87699.1"/>
    </source>
</evidence>
<keyword evidence="4" id="KW-1185">Reference proteome</keyword>
<dbReference type="Proteomes" id="UP000005240">
    <property type="component" value="Unassembled WGS sequence"/>
</dbReference>
<evidence type="ECO:0000313" key="4">
    <source>
        <dbReference type="Proteomes" id="UP000005240"/>
    </source>
</evidence>